<sequence>MDLSRVILKAKGLFEIVEGSIPKPGKDKPTEYQDWISKDSKAQGWIVFHIEQSIMTHLLTATTSAEMWTKLNNIYEKKSSTSLHLEQQKFYYLKCDTDISLFFSKIEEIRANIRQLGDDISDKMVITKVLMSLPEKYRHFIAAWESVPTENQTVGELMARLLIEEERNMSISTTSVHFPSRHRATNV</sequence>
<dbReference type="EMBL" id="CADEBD010000339">
    <property type="protein sequence ID" value="CAB3248343.1"/>
    <property type="molecule type" value="Genomic_DNA"/>
</dbReference>
<dbReference type="PANTHER" id="PTHR47481">
    <property type="match status" value="1"/>
</dbReference>
<proteinExistence type="predicted"/>
<dbReference type="OrthoDB" id="1926878at2759"/>
<dbReference type="Proteomes" id="UP000494256">
    <property type="component" value="Unassembled WGS sequence"/>
</dbReference>
<name>A0A8S1APM4_ARCPL</name>
<protein>
    <submittedName>
        <fullName evidence="1">Uncharacterized protein</fullName>
    </submittedName>
</protein>
<evidence type="ECO:0000313" key="2">
    <source>
        <dbReference type="Proteomes" id="UP000494256"/>
    </source>
</evidence>
<evidence type="ECO:0000313" key="1">
    <source>
        <dbReference type="EMBL" id="CAB3248343.1"/>
    </source>
</evidence>
<dbReference type="AlphaFoldDB" id="A0A8S1APM4"/>
<dbReference type="PANTHER" id="PTHR47481:SF7">
    <property type="entry name" value="CCHC-TYPE DOMAIN-CONTAINING PROTEIN"/>
    <property type="match status" value="1"/>
</dbReference>
<accession>A0A8S1APM4</accession>
<organism evidence="1 2">
    <name type="scientific">Arctia plantaginis</name>
    <name type="common">Wood tiger moth</name>
    <name type="synonym">Phalaena plantaginis</name>
    <dbReference type="NCBI Taxonomy" id="874455"/>
    <lineage>
        <taxon>Eukaryota</taxon>
        <taxon>Metazoa</taxon>
        <taxon>Ecdysozoa</taxon>
        <taxon>Arthropoda</taxon>
        <taxon>Hexapoda</taxon>
        <taxon>Insecta</taxon>
        <taxon>Pterygota</taxon>
        <taxon>Neoptera</taxon>
        <taxon>Endopterygota</taxon>
        <taxon>Lepidoptera</taxon>
        <taxon>Glossata</taxon>
        <taxon>Ditrysia</taxon>
        <taxon>Noctuoidea</taxon>
        <taxon>Erebidae</taxon>
        <taxon>Arctiinae</taxon>
        <taxon>Arctia</taxon>
    </lineage>
</organism>
<gene>
    <name evidence="1" type="ORF">APLA_LOCUS12337</name>
</gene>
<comment type="caution">
    <text evidence="1">The sequence shown here is derived from an EMBL/GenBank/DDBJ whole genome shotgun (WGS) entry which is preliminary data.</text>
</comment>
<reference evidence="1 2" key="1">
    <citation type="submission" date="2020-04" db="EMBL/GenBank/DDBJ databases">
        <authorList>
            <person name="Wallbank WR R."/>
            <person name="Pardo Diaz C."/>
            <person name="Kozak K."/>
            <person name="Martin S."/>
            <person name="Jiggins C."/>
            <person name="Moest M."/>
            <person name="Warren A I."/>
            <person name="Byers J.R.P. K."/>
            <person name="Montejo-Kovacevich G."/>
            <person name="Yen C E."/>
        </authorList>
    </citation>
    <scope>NUCLEOTIDE SEQUENCE [LARGE SCALE GENOMIC DNA]</scope>
</reference>
<dbReference type="Pfam" id="PF14223">
    <property type="entry name" value="Retrotran_gag_2"/>
    <property type="match status" value="1"/>
</dbReference>